<dbReference type="InterPro" id="IPR044053">
    <property type="entry name" value="AsaB-like"/>
</dbReference>
<dbReference type="KEGG" id="hcz:G9Q37_06010"/>
<keyword evidence="2" id="KW-1185">Reference proteome</keyword>
<evidence type="ECO:0000313" key="1">
    <source>
        <dbReference type="EMBL" id="QIM51728.1"/>
    </source>
</evidence>
<dbReference type="RefSeq" id="WP_166225970.1">
    <property type="nucleotide sequence ID" value="NZ_CP049989.1"/>
</dbReference>
<evidence type="ECO:0000313" key="2">
    <source>
        <dbReference type="Proteomes" id="UP000503162"/>
    </source>
</evidence>
<reference evidence="1 2" key="1">
    <citation type="submission" date="2020-03" db="EMBL/GenBank/DDBJ databases">
        <title>Hydrogenophaga sp. nov. isolated from cyanobacterial mat.</title>
        <authorList>
            <person name="Thorat V."/>
            <person name="Kirdat K."/>
            <person name="Tiwarekar B."/>
            <person name="Costa E.D."/>
            <person name="Yadav A."/>
        </authorList>
    </citation>
    <scope>NUCLEOTIDE SEQUENCE [LARGE SCALE GENOMIC DNA]</scope>
    <source>
        <strain evidence="1 2">BA0156</strain>
    </source>
</reference>
<dbReference type="NCBIfam" id="NF041278">
    <property type="entry name" value="CmcJ_NvfI_EfuI"/>
    <property type="match status" value="1"/>
</dbReference>
<dbReference type="GO" id="GO:0032259">
    <property type="term" value="P:methylation"/>
    <property type="evidence" value="ECO:0007669"/>
    <property type="project" value="UniProtKB-KW"/>
</dbReference>
<sequence>MHQPVAEPTVSVRAQVGYLDEFASKPEIYLCQPPRGVEAENCSTDLRWVDIEDVRSRDRMPTLEHDGFMFMRDGLPDIDFRDPEQVKARYYPVIAQLALQATGGQSAFVFDHLVRQRDPGMNLHRFGERGADVKVGALGRVHNDYSEESGRRRLALVMDSLGLDQRPRRYCIVNLWRSIGGVIEDSPLAFCAAQSVSTQDLVAAKLHYGHRTGEIYLLRFNPGHRWYHLDAMDTHDVAVFKQFDSRVSGVSRFVPHSAFDLPQAKSAKSRRRSVEARVLVVME</sequence>
<proteinExistence type="predicted"/>
<keyword evidence="1" id="KW-0808">Transferase</keyword>
<dbReference type="GO" id="GO:0016491">
    <property type="term" value="F:oxidoreductase activity"/>
    <property type="evidence" value="ECO:0007669"/>
    <property type="project" value="InterPro"/>
</dbReference>
<dbReference type="GO" id="GO:0008168">
    <property type="term" value="F:methyltransferase activity"/>
    <property type="evidence" value="ECO:0007669"/>
    <property type="project" value="UniProtKB-KW"/>
</dbReference>
<keyword evidence="1" id="KW-0489">Methyltransferase</keyword>
<protein>
    <submittedName>
        <fullName evidence="1">Methyltransferase</fullName>
    </submittedName>
</protein>
<dbReference type="EMBL" id="CP049989">
    <property type="protein sequence ID" value="QIM51728.1"/>
    <property type="molecule type" value="Genomic_DNA"/>
</dbReference>
<dbReference type="AlphaFoldDB" id="A0A6G8IF89"/>
<dbReference type="PANTHER" id="PTHR34598">
    <property type="entry name" value="BLL6449 PROTEIN"/>
    <property type="match status" value="1"/>
</dbReference>
<dbReference type="PANTHER" id="PTHR34598:SF3">
    <property type="entry name" value="OXIDOREDUCTASE AN1597"/>
    <property type="match status" value="1"/>
</dbReference>
<organism evidence="1 2">
    <name type="scientific">Hydrogenophaga crocea</name>
    <dbReference type="NCBI Taxonomy" id="2716225"/>
    <lineage>
        <taxon>Bacteria</taxon>
        <taxon>Pseudomonadati</taxon>
        <taxon>Pseudomonadota</taxon>
        <taxon>Betaproteobacteria</taxon>
        <taxon>Burkholderiales</taxon>
        <taxon>Comamonadaceae</taxon>
        <taxon>Hydrogenophaga</taxon>
    </lineage>
</organism>
<gene>
    <name evidence="1" type="ORF">G9Q37_06010</name>
</gene>
<accession>A0A6G8IF89</accession>
<dbReference type="Proteomes" id="UP000503162">
    <property type="component" value="Chromosome"/>
</dbReference>
<name>A0A6G8IF89_9BURK</name>